<evidence type="ECO:0000313" key="1">
    <source>
        <dbReference type="EMBL" id="TNV73561.1"/>
    </source>
</evidence>
<gene>
    <name evidence="1" type="ORF">FGO68_gene2434</name>
</gene>
<organism evidence="1 2">
    <name type="scientific">Halteria grandinella</name>
    <dbReference type="NCBI Taxonomy" id="5974"/>
    <lineage>
        <taxon>Eukaryota</taxon>
        <taxon>Sar</taxon>
        <taxon>Alveolata</taxon>
        <taxon>Ciliophora</taxon>
        <taxon>Intramacronucleata</taxon>
        <taxon>Spirotrichea</taxon>
        <taxon>Stichotrichia</taxon>
        <taxon>Sporadotrichida</taxon>
        <taxon>Halteriidae</taxon>
        <taxon>Halteria</taxon>
    </lineage>
</organism>
<accession>A0A8J8NEG1</accession>
<dbReference type="Proteomes" id="UP000785679">
    <property type="component" value="Unassembled WGS sequence"/>
</dbReference>
<evidence type="ECO:0000313" key="2">
    <source>
        <dbReference type="Proteomes" id="UP000785679"/>
    </source>
</evidence>
<name>A0A8J8NEG1_HALGN</name>
<comment type="caution">
    <text evidence="1">The sequence shown here is derived from an EMBL/GenBank/DDBJ whole genome shotgun (WGS) entry which is preliminary data.</text>
</comment>
<reference evidence="1" key="1">
    <citation type="submission" date="2019-06" db="EMBL/GenBank/DDBJ databases">
        <authorList>
            <person name="Zheng W."/>
        </authorList>
    </citation>
    <scope>NUCLEOTIDE SEQUENCE</scope>
    <source>
        <strain evidence="1">QDHG01</strain>
    </source>
</reference>
<dbReference type="EMBL" id="RRYP01018601">
    <property type="protein sequence ID" value="TNV73561.1"/>
    <property type="molecule type" value="Genomic_DNA"/>
</dbReference>
<dbReference type="AlphaFoldDB" id="A0A8J8NEG1"/>
<protein>
    <submittedName>
        <fullName evidence="1">Uncharacterized protein</fullName>
    </submittedName>
</protein>
<keyword evidence="2" id="KW-1185">Reference proteome</keyword>
<proteinExistence type="predicted"/>
<sequence length="75" mass="8722">MSSDEVKLFDLRFISFSATSENNFISRLIGIVPYSRQFLTKYRKTFCQNSTTIFQAPGIIYQNDKYISSSQYFAP</sequence>